<keyword evidence="1" id="KW-1133">Transmembrane helix</keyword>
<keyword evidence="1" id="KW-0812">Transmembrane</keyword>
<name>A0A7W5Z869_9HYPH</name>
<dbReference type="EMBL" id="JACICC010000031">
    <property type="protein sequence ID" value="MBB3811635.1"/>
    <property type="molecule type" value="Genomic_DNA"/>
</dbReference>
<keyword evidence="3" id="KW-1185">Reference proteome</keyword>
<evidence type="ECO:0000313" key="2">
    <source>
        <dbReference type="EMBL" id="MBB3811635.1"/>
    </source>
</evidence>
<proteinExistence type="predicted"/>
<comment type="caution">
    <text evidence="2">The sequence shown here is derived from an EMBL/GenBank/DDBJ whole genome shotgun (WGS) entry which is preliminary data.</text>
</comment>
<dbReference type="Proteomes" id="UP000537592">
    <property type="component" value="Unassembled WGS sequence"/>
</dbReference>
<feature type="transmembrane region" description="Helical" evidence="1">
    <location>
        <begin position="12"/>
        <end position="30"/>
    </location>
</feature>
<keyword evidence="1" id="KW-0472">Membrane</keyword>
<feature type="non-terminal residue" evidence="2">
    <location>
        <position position="1"/>
    </location>
</feature>
<dbReference type="AlphaFoldDB" id="A0A7W5Z869"/>
<gene>
    <name evidence="2" type="ORF">FHS81_003751</name>
</gene>
<organism evidence="2 3">
    <name type="scientific">Pseudochelatococcus contaminans</name>
    <dbReference type="NCBI Taxonomy" id="1538103"/>
    <lineage>
        <taxon>Bacteria</taxon>
        <taxon>Pseudomonadati</taxon>
        <taxon>Pseudomonadota</taxon>
        <taxon>Alphaproteobacteria</taxon>
        <taxon>Hyphomicrobiales</taxon>
        <taxon>Chelatococcaceae</taxon>
        <taxon>Pseudochelatococcus</taxon>
    </lineage>
</organism>
<evidence type="ECO:0000313" key="3">
    <source>
        <dbReference type="Proteomes" id="UP000537592"/>
    </source>
</evidence>
<sequence length="39" mass="4411">GSLCRKSDYADFGCVILKLQAMVLFALGIIRRPMKLKVR</sequence>
<evidence type="ECO:0000256" key="1">
    <source>
        <dbReference type="SAM" id="Phobius"/>
    </source>
</evidence>
<reference evidence="2 3" key="1">
    <citation type="submission" date="2020-08" db="EMBL/GenBank/DDBJ databases">
        <title>Genomic Encyclopedia of Type Strains, Phase IV (KMG-IV): sequencing the most valuable type-strain genomes for metagenomic binning, comparative biology and taxonomic classification.</title>
        <authorList>
            <person name="Goeker M."/>
        </authorList>
    </citation>
    <scope>NUCLEOTIDE SEQUENCE [LARGE SCALE GENOMIC DNA]</scope>
    <source>
        <strain evidence="2 3">DSM 28760</strain>
    </source>
</reference>
<protein>
    <submittedName>
        <fullName evidence="2">Uncharacterized protein</fullName>
    </submittedName>
</protein>
<accession>A0A7W5Z869</accession>